<accession>A0A382EP89</accession>
<reference evidence="1" key="1">
    <citation type="submission" date="2018-05" db="EMBL/GenBank/DDBJ databases">
        <authorList>
            <person name="Lanie J.A."/>
            <person name="Ng W.-L."/>
            <person name="Kazmierczak K.M."/>
            <person name="Andrzejewski T.M."/>
            <person name="Davidsen T.M."/>
            <person name="Wayne K.J."/>
            <person name="Tettelin H."/>
            <person name="Glass J.I."/>
            <person name="Rusch D."/>
            <person name="Podicherti R."/>
            <person name="Tsui H.-C.T."/>
            <person name="Winkler M.E."/>
        </authorList>
    </citation>
    <scope>NUCLEOTIDE SEQUENCE</scope>
</reference>
<protein>
    <submittedName>
        <fullName evidence="1">Uncharacterized protein</fullName>
    </submittedName>
</protein>
<dbReference type="AlphaFoldDB" id="A0A382EP89"/>
<organism evidence="1">
    <name type="scientific">marine metagenome</name>
    <dbReference type="NCBI Taxonomy" id="408172"/>
    <lineage>
        <taxon>unclassified sequences</taxon>
        <taxon>metagenomes</taxon>
        <taxon>ecological metagenomes</taxon>
    </lineage>
</organism>
<dbReference type="EMBL" id="UINC01045249">
    <property type="protein sequence ID" value="SVB51783.1"/>
    <property type="molecule type" value="Genomic_DNA"/>
</dbReference>
<sequence length="25" mass="2742">SLVSRYRTAARLLPGRRCNHAGACL</sequence>
<evidence type="ECO:0000313" key="1">
    <source>
        <dbReference type="EMBL" id="SVB51783.1"/>
    </source>
</evidence>
<gene>
    <name evidence="1" type="ORF">METZ01_LOCUS204637</name>
</gene>
<feature type="non-terminal residue" evidence="1">
    <location>
        <position position="1"/>
    </location>
</feature>
<feature type="non-terminal residue" evidence="1">
    <location>
        <position position="25"/>
    </location>
</feature>
<proteinExistence type="predicted"/>
<name>A0A382EP89_9ZZZZ</name>